<dbReference type="InterPro" id="IPR014758">
    <property type="entry name" value="Met-tRNA_synth"/>
</dbReference>
<dbReference type="Gene3D" id="1.10.287.10">
    <property type="entry name" value="S15/NS1, RNA-binding"/>
    <property type="match status" value="1"/>
</dbReference>
<dbReference type="PANTHER" id="PTHR45765">
    <property type="entry name" value="METHIONINE--TRNA LIGASE"/>
    <property type="match status" value="1"/>
</dbReference>
<dbReference type="Gene3D" id="1.10.730.10">
    <property type="entry name" value="Isoleucyl-tRNA Synthetase, Domain 1"/>
    <property type="match status" value="1"/>
</dbReference>
<proteinExistence type="inferred from homology"/>
<sequence length="901" mass="100315">MRLFVSEGAPGSLPVLAAAGRAQGRAELLISTVGPEECVVPFLTRPKVPVLQLDSGNYLFSTSAICRYFFLLSGWEQDDLTNQWLEWEATELQPALSTALYYLVVQGKKGEDVLGPVRRALVHVDRSLSQELGALHSWFQTLSSQEPCQRAAETVLKQQGVLALRPYLQKQPQPSSLEGRVVSNEPEEEELATLSEEEIAVAVAAWEKGLEGLPPLRPQQNPVLPVAGERNVLITSALPYVNNVPHLGNIIGCVLSADVFARCSQLLGDGPEGAVSPREIGLKWGDWKDPGPVEGAELGLVIAAFPSRYSRLRQWNTLYLCGTDEYGTATETKALEEGLTPQEICDKYHAIHADIYRWFNISFDFFGRTTTPQQTKITQDIFQRLLARGFVLQATVEQLRCEHCARFLADRFVEGVCPFCGYEEARGDQCDKCGKLINAIELKKPQCKVCRSCPVVRSSQHLFLDLPQLGTRVEEWLERTLPGSDWTPNARFITRSWLRDGLKPRCITRDLKWGTPVPLEGFEDKVFYVWFDATIGYLSITANYTDHLYQFMAKDNVPFHGIVFPSSALGAEDNYTLVSHLIATEYLNYEDGKFSKSRGVGVFGDMAQDTGIPADIWRFYLLYIRPEGQDSAFSWTDMLLKNNSELLNNLGNFINRAGMFVSKFFGGFVPEMVLTSDDQRLLTHVTLELQHYHQLLEKVRIRDALRSILTISRHGNQYIQVNEPWKRIKGGEADRQRAGTVTGLAVNIAALLSIMLQPYMPAVSATIRAQLQLPPPACSVLPTSFLCTLPAGHQIGTVSPLFQKLENDQIESLKQRFSGGQLEESLALKAKASPKTAAGPQQVQALTEEVAKQGDIVRELKAQKADKNQIAAEVAKLLDLKKQLALAEGKPLETPKGKKKK</sequence>
<dbReference type="EMBL" id="MKHE01000003">
    <property type="protein sequence ID" value="OWK16969.1"/>
    <property type="molecule type" value="Genomic_DNA"/>
</dbReference>
<dbReference type="InterPro" id="IPR033911">
    <property type="entry name" value="MetRS_core"/>
</dbReference>
<dbReference type="PROSITE" id="PS00178">
    <property type="entry name" value="AA_TRNA_LIGASE_I"/>
    <property type="match status" value="1"/>
</dbReference>
<evidence type="ECO:0000256" key="10">
    <source>
        <dbReference type="ARBA" id="ARBA00023146"/>
    </source>
</evidence>
<dbReference type="GO" id="GO:0006431">
    <property type="term" value="P:methionyl-tRNA aminoacylation"/>
    <property type="evidence" value="ECO:0007669"/>
    <property type="project" value="InterPro"/>
</dbReference>
<evidence type="ECO:0000313" key="15">
    <source>
        <dbReference type="EMBL" id="OWK16969.1"/>
    </source>
</evidence>
<gene>
    <name evidence="15" type="ORF">Celaphus_00011670</name>
</gene>
<protein>
    <recommendedName>
        <fullName evidence="4">Methionine--tRNA ligase, cytoplasmic</fullName>
        <ecNumber evidence="3">6.1.1.10</ecNumber>
    </recommendedName>
    <alternativeName>
        <fullName evidence="11">Methionyl-tRNA synthetase</fullName>
    </alternativeName>
</protein>
<dbReference type="PRINTS" id="PR01041">
    <property type="entry name" value="TRNASYNTHMET"/>
</dbReference>
<dbReference type="GO" id="GO:0005524">
    <property type="term" value="F:ATP binding"/>
    <property type="evidence" value="ECO:0007669"/>
    <property type="project" value="UniProtKB-KW"/>
</dbReference>
<comment type="caution">
    <text evidence="15">The sequence shown here is derived from an EMBL/GenBank/DDBJ whole genome shotgun (WGS) entry which is preliminary data.</text>
</comment>
<comment type="subcellular location">
    <subcellularLocation>
        <location evidence="1">Cytoplasm</location>
    </subcellularLocation>
</comment>
<dbReference type="GO" id="GO:0004825">
    <property type="term" value="F:methionine-tRNA ligase activity"/>
    <property type="evidence" value="ECO:0007669"/>
    <property type="project" value="UniProtKB-EC"/>
</dbReference>
<dbReference type="InterPro" id="IPR009068">
    <property type="entry name" value="uS15_NS1_RNA-bd_sf"/>
</dbReference>
<evidence type="ECO:0000256" key="12">
    <source>
        <dbReference type="ARBA" id="ARBA00047364"/>
    </source>
</evidence>
<dbReference type="SUPFAM" id="SSF47060">
    <property type="entry name" value="S15/NS1 RNA-binding domain"/>
    <property type="match status" value="1"/>
</dbReference>
<evidence type="ECO:0000256" key="8">
    <source>
        <dbReference type="ARBA" id="ARBA00022840"/>
    </source>
</evidence>
<dbReference type="CDD" id="cd00939">
    <property type="entry name" value="MetRS_RNA"/>
    <property type="match status" value="1"/>
</dbReference>
<dbReference type="CDD" id="cd07957">
    <property type="entry name" value="Anticodon_Ia_Met"/>
    <property type="match status" value="1"/>
</dbReference>
<feature type="domain" description="WHEP-TRS" evidence="14">
    <location>
        <begin position="842"/>
        <end position="898"/>
    </location>
</feature>
<accession>A0A212DFD8</accession>
<dbReference type="FunFam" id="1.10.730.10:FF:000010">
    <property type="entry name" value="methionine--tRNA ligase, cytoplasmic"/>
    <property type="match status" value="1"/>
</dbReference>
<dbReference type="InterPro" id="IPR041872">
    <property type="entry name" value="Anticodon_Met"/>
</dbReference>
<dbReference type="OrthoDB" id="5844513at2759"/>
<dbReference type="Pfam" id="PF19303">
    <property type="entry name" value="Anticodon_3"/>
    <property type="match status" value="1"/>
</dbReference>
<dbReference type="InterPro" id="IPR009080">
    <property type="entry name" value="tRNAsynth_Ia_anticodon-bd"/>
</dbReference>
<keyword evidence="9 13" id="KW-0648">Protein biosynthesis</keyword>
<dbReference type="InterPro" id="IPR001412">
    <property type="entry name" value="aa-tRNA-synth_I_CS"/>
</dbReference>
<comment type="similarity">
    <text evidence="2 13">Belongs to the class-I aminoacyl-tRNA synthetase family.</text>
</comment>
<dbReference type="FunFam" id="2.20.28.20:FF:000001">
    <property type="entry name" value="Methionine--tRNA ligase"/>
    <property type="match status" value="1"/>
</dbReference>
<dbReference type="SMART" id="SM00991">
    <property type="entry name" value="WHEP-TRS"/>
    <property type="match status" value="1"/>
</dbReference>
<organism evidence="15 16">
    <name type="scientific">Cervus elaphus hippelaphus</name>
    <name type="common">European red deer</name>
    <dbReference type="NCBI Taxonomy" id="46360"/>
    <lineage>
        <taxon>Eukaryota</taxon>
        <taxon>Metazoa</taxon>
        <taxon>Chordata</taxon>
        <taxon>Craniata</taxon>
        <taxon>Vertebrata</taxon>
        <taxon>Euteleostomi</taxon>
        <taxon>Mammalia</taxon>
        <taxon>Eutheria</taxon>
        <taxon>Laurasiatheria</taxon>
        <taxon>Artiodactyla</taxon>
        <taxon>Ruminantia</taxon>
        <taxon>Pecora</taxon>
        <taxon>Cervidae</taxon>
        <taxon>Cervinae</taxon>
        <taxon>Cervus</taxon>
    </lineage>
</organism>
<dbReference type="GO" id="GO:0005829">
    <property type="term" value="C:cytosol"/>
    <property type="evidence" value="ECO:0007669"/>
    <property type="project" value="TreeGrafter"/>
</dbReference>
<dbReference type="Proteomes" id="UP000242450">
    <property type="component" value="Chromosome 3"/>
</dbReference>
<keyword evidence="6 13" id="KW-0436">Ligase</keyword>
<keyword evidence="16" id="KW-1185">Reference proteome</keyword>
<dbReference type="NCBIfam" id="TIGR00398">
    <property type="entry name" value="metG"/>
    <property type="match status" value="1"/>
</dbReference>
<evidence type="ECO:0000256" key="7">
    <source>
        <dbReference type="ARBA" id="ARBA00022741"/>
    </source>
</evidence>
<dbReference type="FunFam" id="1.10.287.10:FF:000009">
    <property type="entry name" value="Methionine--tRNA ligase, cytoplasmic"/>
    <property type="match status" value="1"/>
</dbReference>
<dbReference type="SUPFAM" id="SSF47323">
    <property type="entry name" value="Anticodon-binding domain of a subclass of class I aminoacyl-tRNA synthetases"/>
    <property type="match status" value="1"/>
</dbReference>
<evidence type="ECO:0000256" key="11">
    <source>
        <dbReference type="ARBA" id="ARBA00030904"/>
    </source>
</evidence>
<dbReference type="PANTHER" id="PTHR45765:SF1">
    <property type="entry name" value="METHIONINE--TRNA LIGASE, CYTOPLASMIC"/>
    <property type="match status" value="1"/>
</dbReference>
<evidence type="ECO:0000256" key="13">
    <source>
        <dbReference type="RuleBase" id="RU363039"/>
    </source>
</evidence>
<dbReference type="SUPFAM" id="SSF52374">
    <property type="entry name" value="Nucleotidylyl transferase"/>
    <property type="match status" value="2"/>
</dbReference>
<evidence type="ECO:0000256" key="6">
    <source>
        <dbReference type="ARBA" id="ARBA00022598"/>
    </source>
</evidence>
<comment type="catalytic activity">
    <reaction evidence="12">
        <text>tRNA(Met) + L-methionine + ATP = L-methionyl-tRNA(Met) + AMP + diphosphate</text>
        <dbReference type="Rhea" id="RHEA:13481"/>
        <dbReference type="Rhea" id="RHEA-COMP:9667"/>
        <dbReference type="Rhea" id="RHEA-COMP:9698"/>
        <dbReference type="ChEBI" id="CHEBI:30616"/>
        <dbReference type="ChEBI" id="CHEBI:33019"/>
        <dbReference type="ChEBI" id="CHEBI:57844"/>
        <dbReference type="ChEBI" id="CHEBI:78442"/>
        <dbReference type="ChEBI" id="CHEBI:78530"/>
        <dbReference type="ChEBI" id="CHEBI:456215"/>
        <dbReference type="EC" id="6.1.1.10"/>
    </reaction>
</comment>
<dbReference type="FunFam" id="3.40.30.10:FF:000136">
    <property type="entry name" value="methionine--tRNA ligase, cytoplasmic"/>
    <property type="match status" value="1"/>
</dbReference>
<evidence type="ECO:0000256" key="2">
    <source>
        <dbReference type="ARBA" id="ARBA00005594"/>
    </source>
</evidence>
<evidence type="ECO:0000256" key="9">
    <source>
        <dbReference type="ARBA" id="ARBA00022917"/>
    </source>
</evidence>
<evidence type="ECO:0000259" key="14">
    <source>
        <dbReference type="PROSITE" id="PS51185"/>
    </source>
</evidence>
<dbReference type="InterPro" id="IPR014729">
    <property type="entry name" value="Rossmann-like_a/b/a_fold"/>
</dbReference>
<keyword evidence="7 13" id="KW-0547">Nucleotide-binding</keyword>
<evidence type="ECO:0000256" key="3">
    <source>
        <dbReference type="ARBA" id="ARBA00012838"/>
    </source>
</evidence>
<dbReference type="AlphaFoldDB" id="A0A212DFD8"/>
<dbReference type="Pfam" id="PF09334">
    <property type="entry name" value="tRNA-synt_1g"/>
    <property type="match status" value="2"/>
</dbReference>
<dbReference type="Pfam" id="PF18485">
    <property type="entry name" value="GST_N_5"/>
    <property type="match status" value="1"/>
</dbReference>
<dbReference type="CDD" id="cd00814">
    <property type="entry name" value="MetRS_core"/>
    <property type="match status" value="1"/>
</dbReference>
<dbReference type="Gene3D" id="3.40.50.620">
    <property type="entry name" value="HUPs"/>
    <property type="match status" value="2"/>
</dbReference>
<reference evidence="15 16" key="1">
    <citation type="journal article" date="2018" name="Mol. Genet. Genomics">
        <title>The red deer Cervus elaphus genome CerEla1.0: sequencing, annotating, genes, and chromosomes.</title>
        <authorList>
            <person name="Bana N.A."/>
            <person name="Nyiri A."/>
            <person name="Nagy J."/>
            <person name="Frank K."/>
            <person name="Nagy T."/>
            <person name="Steger V."/>
            <person name="Schiller M."/>
            <person name="Lakatos P."/>
            <person name="Sugar L."/>
            <person name="Horn P."/>
            <person name="Barta E."/>
            <person name="Orosz L."/>
        </authorList>
    </citation>
    <scope>NUCLEOTIDE SEQUENCE [LARGE SCALE GENOMIC DNA]</scope>
    <source>
        <strain evidence="15">Hungarian</strain>
    </source>
</reference>
<dbReference type="GO" id="GO:0017101">
    <property type="term" value="C:aminoacyl-tRNA synthetase multienzyme complex"/>
    <property type="evidence" value="ECO:0007669"/>
    <property type="project" value="TreeGrafter"/>
</dbReference>
<evidence type="ECO:0000256" key="4">
    <source>
        <dbReference type="ARBA" id="ARBA00018335"/>
    </source>
</evidence>
<dbReference type="EC" id="6.1.1.10" evidence="3"/>
<keyword evidence="10 13" id="KW-0030">Aminoacyl-tRNA synthetase</keyword>
<dbReference type="InterPro" id="IPR000738">
    <property type="entry name" value="WHEP-TRS_dom"/>
</dbReference>
<evidence type="ECO:0000313" key="16">
    <source>
        <dbReference type="Proteomes" id="UP000242450"/>
    </source>
</evidence>
<evidence type="ECO:0000256" key="1">
    <source>
        <dbReference type="ARBA" id="ARBA00004496"/>
    </source>
</evidence>
<dbReference type="InterPro" id="IPR029038">
    <property type="entry name" value="MetRS_Zn"/>
</dbReference>
<dbReference type="SUPFAM" id="SSF57770">
    <property type="entry name" value="Methionyl-tRNA synthetase (MetRS), Zn-domain"/>
    <property type="match status" value="1"/>
</dbReference>
<keyword evidence="5" id="KW-0963">Cytoplasm</keyword>
<evidence type="ECO:0000256" key="5">
    <source>
        <dbReference type="ARBA" id="ARBA00022490"/>
    </source>
</evidence>
<dbReference type="Gene3D" id="2.20.28.20">
    <property type="entry name" value="Methionyl-tRNA synthetase, Zn-domain"/>
    <property type="match status" value="1"/>
</dbReference>
<dbReference type="InterPro" id="IPR023458">
    <property type="entry name" value="Met-tRNA_ligase_1"/>
</dbReference>
<dbReference type="InterPro" id="IPR015413">
    <property type="entry name" value="Methionyl/Leucyl_tRNA_Synth"/>
</dbReference>
<dbReference type="Pfam" id="PF00458">
    <property type="entry name" value="WHEP-TRS"/>
    <property type="match status" value="1"/>
</dbReference>
<keyword evidence="8 13" id="KW-0067">ATP-binding</keyword>
<name>A0A212DFD8_CEREH</name>
<dbReference type="InterPro" id="IPR041598">
    <property type="entry name" value="MARS_N"/>
</dbReference>
<dbReference type="PROSITE" id="PS00762">
    <property type="entry name" value="WHEP_TRS_1"/>
    <property type="match status" value="1"/>
</dbReference>
<dbReference type="PROSITE" id="PS51185">
    <property type="entry name" value="WHEP_TRS_2"/>
    <property type="match status" value="1"/>
</dbReference>
<dbReference type="Gene3D" id="3.40.30.10">
    <property type="entry name" value="Glutaredoxin"/>
    <property type="match status" value="2"/>
</dbReference>